<dbReference type="EMBL" id="FOVC01000002">
    <property type="protein sequence ID" value="SFN03892.1"/>
    <property type="molecule type" value="Genomic_DNA"/>
</dbReference>
<keyword evidence="2" id="KW-1185">Reference proteome</keyword>
<gene>
    <name evidence="1" type="ORF">SAMN05216516_10233</name>
</gene>
<organism evidence="1 2">
    <name type="scientific">Izhakiella capsodis</name>
    <dbReference type="NCBI Taxonomy" id="1367852"/>
    <lineage>
        <taxon>Bacteria</taxon>
        <taxon>Pseudomonadati</taxon>
        <taxon>Pseudomonadota</taxon>
        <taxon>Gammaproteobacteria</taxon>
        <taxon>Enterobacterales</taxon>
        <taxon>Erwiniaceae</taxon>
        <taxon>Izhakiella</taxon>
    </lineage>
</organism>
<evidence type="ECO:0000313" key="2">
    <source>
        <dbReference type="Proteomes" id="UP000242222"/>
    </source>
</evidence>
<accession>A0A1I4VRM3</accession>
<reference evidence="2" key="1">
    <citation type="submission" date="2016-10" db="EMBL/GenBank/DDBJ databases">
        <authorList>
            <person name="Varghese N."/>
            <person name="Submissions S."/>
        </authorList>
    </citation>
    <scope>NUCLEOTIDE SEQUENCE [LARGE SCALE GENOMIC DNA]</scope>
    <source>
        <strain evidence="2">N6PO6</strain>
    </source>
</reference>
<proteinExistence type="predicted"/>
<evidence type="ECO:0000313" key="1">
    <source>
        <dbReference type="EMBL" id="SFN03892.1"/>
    </source>
</evidence>
<dbReference type="Gene3D" id="3.30.450.80">
    <property type="entry name" value="Transcription factor LuxR-like, autoinducer-binding domain"/>
    <property type="match status" value="1"/>
</dbReference>
<sequence>MTFILHDHLNNMALLSLLFDISSSQINEDMLIDNKARLQLLLINIHEKMHQLTTTFHPVKRADNTKKIYFPSAKAR</sequence>
<name>A0A1I4VRM3_9GAMM</name>
<dbReference type="InterPro" id="IPR036693">
    <property type="entry name" value="TF_LuxR_autoind-bd_dom_sf"/>
</dbReference>
<dbReference type="AlphaFoldDB" id="A0A1I4VRM3"/>
<protein>
    <submittedName>
        <fullName evidence="1">LuxR family transcriptional regulator, quorum-sensing system regulator ExpR</fullName>
    </submittedName>
</protein>
<dbReference type="SUPFAM" id="SSF75516">
    <property type="entry name" value="Pheromone-binding domain of LuxR-like quorum-sensing transcription factors"/>
    <property type="match status" value="1"/>
</dbReference>
<dbReference type="STRING" id="1367852.SAMN05216516_10233"/>
<dbReference type="Proteomes" id="UP000242222">
    <property type="component" value="Unassembled WGS sequence"/>
</dbReference>